<dbReference type="PANTHER" id="PTHR36513">
    <property type="entry name" value="ABC TRANSMEMBRANE TYPE-1 DOMAIN-CONTAINING PROTEIN"/>
    <property type="match status" value="1"/>
</dbReference>
<evidence type="ECO:0000313" key="2">
    <source>
        <dbReference type="Proteomes" id="UP001432360"/>
    </source>
</evidence>
<gene>
    <name evidence="1" type="ORF">RB548_01820</name>
</gene>
<organism evidence="1 2">
    <name type="scientific">Sinorhizobium chiapasense</name>
    <dbReference type="NCBI Taxonomy" id="501572"/>
    <lineage>
        <taxon>Bacteria</taxon>
        <taxon>Pseudomonadati</taxon>
        <taxon>Pseudomonadota</taxon>
        <taxon>Alphaproteobacteria</taxon>
        <taxon>Hyphomicrobiales</taxon>
        <taxon>Rhizobiaceae</taxon>
        <taxon>Sinorhizobium/Ensifer group</taxon>
        <taxon>Sinorhizobium</taxon>
    </lineage>
</organism>
<dbReference type="Pfam" id="PF05990">
    <property type="entry name" value="DUF900"/>
    <property type="match status" value="1"/>
</dbReference>
<dbReference type="EMBL" id="CP133148">
    <property type="protein sequence ID" value="WVT04178.1"/>
    <property type="molecule type" value="Genomic_DNA"/>
</dbReference>
<reference evidence="1" key="1">
    <citation type="submission" date="2023-08" db="EMBL/GenBank/DDBJ databases">
        <title>Complete genome sequence of Sinorhizobium chiapanecum ITTG S70 isolated from Acaciella angustissima nodules in Chiapas-Mexico.</title>
        <authorList>
            <person name="Rincon-Rosales R."/>
            <person name="Rogel M.A."/>
            <person name="Rincon-Medina C.I."/>
            <person name="Guerrero G."/>
            <person name="Manzano-Gomez L.A."/>
            <person name="Lopez-Lopez A."/>
            <person name="Rincon Molina F.A."/>
            <person name="Martinez-Romero E."/>
        </authorList>
    </citation>
    <scope>NUCLEOTIDE SEQUENCE</scope>
    <source>
        <strain evidence="1">ITTG S70</strain>
    </source>
</reference>
<dbReference type="InterPro" id="IPR010297">
    <property type="entry name" value="DUF900_hydrolase"/>
</dbReference>
<proteinExistence type="predicted"/>
<keyword evidence="1" id="KW-0378">Hydrolase</keyword>
<dbReference type="GO" id="GO:0016787">
    <property type="term" value="F:hydrolase activity"/>
    <property type="evidence" value="ECO:0007669"/>
    <property type="project" value="UniProtKB-KW"/>
</dbReference>
<evidence type="ECO:0000313" key="1">
    <source>
        <dbReference type="EMBL" id="WVT04178.1"/>
    </source>
</evidence>
<dbReference type="SUPFAM" id="SSF53474">
    <property type="entry name" value="alpha/beta-Hydrolases"/>
    <property type="match status" value="1"/>
</dbReference>
<dbReference type="PANTHER" id="PTHR36513:SF1">
    <property type="entry name" value="TRANSMEMBRANE PROTEIN"/>
    <property type="match status" value="1"/>
</dbReference>
<dbReference type="Proteomes" id="UP001432360">
    <property type="component" value="Chromosome"/>
</dbReference>
<accession>A0ABZ2BBP0</accession>
<sequence length="341" mass="37836">MLVMSTRERSPLPGAVYGGDRAEKQSLYHLVVSIPPDKARKIGEIQWPRGPRGDARTDFVTVEASDMNPADVDRWFLRVAGKKRKLLIFVHGYNNTFATSAYRLAQITHDSRAEAAPVLFTWPSRGHVLDYVYDKESATYSRDALEYLLTRAAANPNVSDITVMAHSMGNWTMVEALRQLSIRRGRLPSKIKNIIMASPDLDVEVFRSQLVQMAEPRPRITIFLSQDDQALALSRHLGGDIDRVGAIDPEREPYRSKLKEFNIVVINLTKLKGGDSFHHSKFAESPEIIRLVGKRLIEGQEIDGRDLTLGERISGATAGAGASIGRSVGHMVAGRPASAPR</sequence>
<dbReference type="Gene3D" id="3.40.50.1820">
    <property type="entry name" value="alpha/beta hydrolase"/>
    <property type="match status" value="1"/>
</dbReference>
<dbReference type="InterPro" id="IPR029058">
    <property type="entry name" value="AB_hydrolase_fold"/>
</dbReference>
<keyword evidence="2" id="KW-1185">Reference proteome</keyword>
<dbReference type="RefSeq" id="WP_331373361.1">
    <property type="nucleotide sequence ID" value="NZ_CP133148.1"/>
</dbReference>
<name>A0ABZ2BBP0_9HYPH</name>
<dbReference type="PIRSF" id="PIRSF033909">
    <property type="entry name" value="UCP033909"/>
    <property type="match status" value="1"/>
</dbReference>
<dbReference type="InterPro" id="IPR014586">
    <property type="entry name" value="UCP033909"/>
</dbReference>
<protein>
    <submittedName>
        <fullName evidence="1">Alpha/beta hydrolase</fullName>
    </submittedName>
</protein>